<evidence type="ECO:0000259" key="2">
    <source>
        <dbReference type="Pfam" id="PF09791"/>
    </source>
</evidence>
<organism evidence="3 4">
    <name type="scientific">Chlorella vulgaris</name>
    <name type="common">Green alga</name>
    <dbReference type="NCBI Taxonomy" id="3077"/>
    <lineage>
        <taxon>Eukaryota</taxon>
        <taxon>Viridiplantae</taxon>
        <taxon>Chlorophyta</taxon>
        <taxon>core chlorophytes</taxon>
        <taxon>Trebouxiophyceae</taxon>
        <taxon>Chlorellales</taxon>
        <taxon>Chlorellaceae</taxon>
        <taxon>Chlorella clade</taxon>
        <taxon>Chlorella</taxon>
    </lineage>
</organism>
<dbReference type="PANTHER" id="PTHR21193">
    <property type="entry name" value="OXIDOREDUCTASE-LIKE DOMAIN-CONTAINING PROTEIN 1"/>
    <property type="match status" value="1"/>
</dbReference>
<dbReference type="Pfam" id="PF09791">
    <property type="entry name" value="Oxidored-like"/>
    <property type="match status" value="1"/>
</dbReference>
<gene>
    <name evidence="3" type="ORF">D9Q98_008968</name>
</gene>
<dbReference type="InterPro" id="IPR039251">
    <property type="entry name" value="OXLD1"/>
</dbReference>
<dbReference type="PANTHER" id="PTHR21193:SF3">
    <property type="entry name" value="OXIDOREDUCTASE-LIKE DOMAIN-CONTAINING PROTEIN 1"/>
    <property type="match status" value="1"/>
</dbReference>
<feature type="region of interest" description="Disordered" evidence="1">
    <location>
        <begin position="59"/>
        <end position="80"/>
    </location>
</feature>
<feature type="compositionally biased region" description="Low complexity" evidence="1">
    <location>
        <begin position="150"/>
        <end position="194"/>
    </location>
</feature>
<accession>A0A9D4YTJ5</accession>
<feature type="domain" description="Oxidoreductase-like" evidence="2">
    <location>
        <begin position="72"/>
        <end position="103"/>
    </location>
</feature>
<dbReference type="OrthoDB" id="786675at2759"/>
<reference evidence="3" key="1">
    <citation type="journal article" date="2019" name="Plant J.">
        <title>Chlorella vulgaris genome assembly and annotation reveals the molecular basis for metabolic acclimation to high light conditions.</title>
        <authorList>
            <person name="Cecchin M."/>
            <person name="Marcolungo L."/>
            <person name="Rossato M."/>
            <person name="Girolomoni L."/>
            <person name="Cosentino E."/>
            <person name="Cuine S."/>
            <person name="Li-Beisson Y."/>
            <person name="Delledonne M."/>
            <person name="Ballottari M."/>
        </authorList>
    </citation>
    <scope>NUCLEOTIDE SEQUENCE</scope>
    <source>
        <strain evidence="3">211/11P</strain>
    </source>
</reference>
<dbReference type="AlphaFoldDB" id="A0A9D4YTJ5"/>
<proteinExistence type="predicted"/>
<protein>
    <recommendedName>
        <fullName evidence="2">Oxidoreductase-like domain-containing protein</fullName>
    </recommendedName>
</protein>
<dbReference type="Proteomes" id="UP001055712">
    <property type="component" value="Unassembled WGS sequence"/>
</dbReference>
<feature type="compositionally biased region" description="Basic and acidic residues" evidence="1">
    <location>
        <begin position="127"/>
        <end position="136"/>
    </location>
</feature>
<name>A0A9D4YTJ5_CHLVU</name>
<feature type="region of interest" description="Disordered" evidence="1">
    <location>
        <begin position="127"/>
        <end position="246"/>
    </location>
</feature>
<evidence type="ECO:0000313" key="3">
    <source>
        <dbReference type="EMBL" id="KAI3425199.1"/>
    </source>
</evidence>
<evidence type="ECO:0000313" key="4">
    <source>
        <dbReference type="Proteomes" id="UP001055712"/>
    </source>
</evidence>
<comment type="caution">
    <text evidence="3">The sequence shown here is derived from an EMBL/GenBank/DDBJ whole genome shotgun (WGS) entry which is preliminary data.</text>
</comment>
<keyword evidence="4" id="KW-1185">Reference proteome</keyword>
<dbReference type="EMBL" id="SIDB01000012">
    <property type="protein sequence ID" value="KAI3425199.1"/>
    <property type="molecule type" value="Genomic_DNA"/>
</dbReference>
<sequence>MLLRALEASAVTAPARRTLPSLSLVCWHAAATPAATVKATVALQTRAIGSSMSRAHAAAAAADTPAAPSRLVPPTEPDPSECCGRGCATCVWTTYHEDLLQYNIDLAVQQGRPPPEDPFAALERKLEQQAQRREQEAQQGEAEQQEQHEQQAQQQQREGAQQGDGQQRQAAQQEQAVKHQAGQQQEAWQLQDANQQEEEEEQQQPPIAASLDSSTQAAAEPATLPSMPDAAPEQQTDPRHAPSLVF</sequence>
<reference evidence="3" key="2">
    <citation type="submission" date="2020-11" db="EMBL/GenBank/DDBJ databases">
        <authorList>
            <person name="Cecchin M."/>
            <person name="Marcolungo L."/>
            <person name="Rossato M."/>
            <person name="Girolomoni L."/>
            <person name="Cosentino E."/>
            <person name="Cuine S."/>
            <person name="Li-Beisson Y."/>
            <person name="Delledonne M."/>
            <person name="Ballottari M."/>
        </authorList>
    </citation>
    <scope>NUCLEOTIDE SEQUENCE</scope>
    <source>
        <strain evidence="3">211/11P</strain>
        <tissue evidence="3">Whole cell</tissue>
    </source>
</reference>
<dbReference type="InterPro" id="IPR019180">
    <property type="entry name" value="Oxidoreductase-like_N"/>
</dbReference>
<evidence type="ECO:0000256" key="1">
    <source>
        <dbReference type="SAM" id="MobiDB-lite"/>
    </source>
</evidence>